<feature type="region of interest" description="Disordered" evidence="1">
    <location>
        <begin position="64"/>
        <end position="100"/>
    </location>
</feature>
<keyword evidence="3" id="KW-1185">Reference proteome</keyword>
<feature type="compositionally biased region" description="Basic and acidic residues" evidence="1">
    <location>
        <begin position="197"/>
        <end position="224"/>
    </location>
</feature>
<feature type="compositionally biased region" description="Basic residues" evidence="1">
    <location>
        <begin position="345"/>
        <end position="354"/>
    </location>
</feature>
<feature type="compositionally biased region" description="Low complexity" evidence="1">
    <location>
        <begin position="305"/>
        <end position="317"/>
    </location>
</feature>
<reference evidence="2 3" key="1">
    <citation type="submission" date="2017-03" db="EMBL/GenBank/DDBJ databases">
        <title>WGS assembly of Porphyra umbilicalis.</title>
        <authorList>
            <person name="Brawley S.H."/>
            <person name="Blouin N.A."/>
            <person name="Ficko-Blean E."/>
            <person name="Wheeler G.L."/>
            <person name="Lohr M."/>
            <person name="Goodson H.V."/>
            <person name="Jenkins J.W."/>
            <person name="Blaby-Haas C.E."/>
            <person name="Helliwell K.E."/>
            <person name="Chan C."/>
            <person name="Marriage T."/>
            <person name="Bhattacharya D."/>
            <person name="Klein A.S."/>
            <person name="Badis Y."/>
            <person name="Brodie J."/>
            <person name="Cao Y."/>
            <person name="Collen J."/>
            <person name="Dittami S.M."/>
            <person name="Gachon C.M."/>
            <person name="Green B.R."/>
            <person name="Karpowicz S."/>
            <person name="Kim J.W."/>
            <person name="Kudahl U."/>
            <person name="Lin S."/>
            <person name="Michel G."/>
            <person name="Mittag M."/>
            <person name="Olson B.J."/>
            <person name="Pangilinan J."/>
            <person name="Peng Y."/>
            <person name="Qiu H."/>
            <person name="Shu S."/>
            <person name="Singer J.T."/>
            <person name="Smith A.G."/>
            <person name="Sprecher B.N."/>
            <person name="Wagner V."/>
            <person name="Wang W."/>
            <person name="Wang Z.-Y."/>
            <person name="Yan J."/>
            <person name="Yarish C."/>
            <person name="Zoeuner-Riek S."/>
            <person name="Zhuang Y."/>
            <person name="Zou Y."/>
            <person name="Lindquist E.A."/>
            <person name="Grimwood J."/>
            <person name="Barry K."/>
            <person name="Rokhsar D.S."/>
            <person name="Schmutz J."/>
            <person name="Stiller J.W."/>
            <person name="Grossman A.R."/>
            <person name="Prochnik S.E."/>
        </authorList>
    </citation>
    <scope>NUCLEOTIDE SEQUENCE [LARGE SCALE GENOMIC DNA]</scope>
    <source>
        <strain evidence="2">4086291</strain>
    </source>
</reference>
<feature type="compositionally biased region" description="Basic residues" evidence="1">
    <location>
        <begin position="153"/>
        <end position="176"/>
    </location>
</feature>
<accession>A0A1X6NW89</accession>
<proteinExistence type="predicted"/>
<gene>
    <name evidence="2" type="ORF">BU14_0400s0001</name>
</gene>
<feature type="region of interest" description="Disordered" evidence="1">
    <location>
        <begin position="141"/>
        <end position="327"/>
    </location>
</feature>
<dbReference type="EMBL" id="KV919034">
    <property type="protein sequence ID" value="OSX72842.1"/>
    <property type="molecule type" value="Genomic_DNA"/>
</dbReference>
<feature type="region of interest" description="Disordered" evidence="1">
    <location>
        <begin position="340"/>
        <end position="361"/>
    </location>
</feature>
<feature type="compositionally biased region" description="Basic residues" evidence="1">
    <location>
        <begin position="64"/>
        <end position="80"/>
    </location>
</feature>
<sequence>MPTTLRVLLLFAPDVVDERVQPRLVAKTVLYPVIKHGHHPTAPVARFLQPPPTAFPVPRQTHLAARRRPPPPPHVQRHHGPPVPAVAHADEAPPPPPHHRREAAELHRVLDGHKGALPHEGAVNQLPHQHPVIHLLIRGRHGHDAKHADARRRVPPRNRPRARPRRRLGRRRHQPVPRRVCEHLLHPPTHGRGAACKPDRPHVRLNGRDARGARVDKDRRRCAAAERLTPNRPRPRVQVERRRAAAVEGVPLGEHGEERLPHLAHHGAEVGGGGRQPPPTRGAAKDAEGGGGRGGGPAARPPAPLDVDGAAAGAAARRPWRARKEREELARPNVKWMRARGQIRGGRRPPRRQSSRTGVDVHDLGSNENWFSHQTERVLDLRNNGLTWSSKKRAGCCRRAPPGYTPRTSFGATGSSLASTCYDGPVHCASWPNGKDGGDWVTVQGGTCTTMTGARNEDVPKQLQTCRALATTRCGQSSLEETDAPVARMIGTSGAGDRCWVRLAHNGPAVWACRSGREDGQRQSRPASKIVQLIWVHLVLSSSCMAAKSLMSTGLGHRLCPLPFTYPSDTNS</sequence>
<protein>
    <submittedName>
        <fullName evidence="2">Uncharacterized protein</fullName>
    </submittedName>
</protein>
<dbReference type="Proteomes" id="UP000218209">
    <property type="component" value="Unassembled WGS sequence"/>
</dbReference>
<name>A0A1X6NW89_PORUM</name>
<evidence type="ECO:0000256" key="1">
    <source>
        <dbReference type="SAM" id="MobiDB-lite"/>
    </source>
</evidence>
<evidence type="ECO:0000313" key="2">
    <source>
        <dbReference type="EMBL" id="OSX72842.1"/>
    </source>
</evidence>
<organism evidence="2 3">
    <name type="scientific">Porphyra umbilicalis</name>
    <name type="common">Purple laver</name>
    <name type="synonym">Red alga</name>
    <dbReference type="NCBI Taxonomy" id="2786"/>
    <lineage>
        <taxon>Eukaryota</taxon>
        <taxon>Rhodophyta</taxon>
        <taxon>Bangiophyceae</taxon>
        <taxon>Bangiales</taxon>
        <taxon>Bangiaceae</taxon>
        <taxon>Porphyra</taxon>
    </lineage>
</organism>
<evidence type="ECO:0000313" key="3">
    <source>
        <dbReference type="Proteomes" id="UP000218209"/>
    </source>
</evidence>
<dbReference type="AlphaFoldDB" id="A0A1X6NW89"/>